<evidence type="ECO:0000313" key="1">
    <source>
        <dbReference type="EMBL" id="CAL2106756.1"/>
    </source>
</evidence>
<evidence type="ECO:0008006" key="3">
    <source>
        <dbReference type="Google" id="ProtNLM"/>
    </source>
</evidence>
<dbReference type="RefSeq" id="WP_348738504.1">
    <property type="nucleotide sequence ID" value="NZ_CAXJRC010000022.1"/>
</dbReference>
<evidence type="ECO:0000313" key="2">
    <source>
        <dbReference type="Proteomes" id="UP001497602"/>
    </source>
</evidence>
<dbReference type="EMBL" id="CAXJRC010000022">
    <property type="protein sequence ID" value="CAL2106756.1"/>
    <property type="molecule type" value="Genomic_DNA"/>
</dbReference>
<sequence length="241" mass="27890">MTNLEIIKKLKESTFTDEDGEKYQLEFQDGLTDSEIDQLKGQFPSKNIDGEIIEILKETRGWDGYGSEMVYFDSIGQFGFWELSANSLTLGHDGFGNHWILDLSEDGKANKVFFACHDPAVFLVNSQNLNEYLSHLLEFYESPDKCHLNEIHDKTVMTIWDENRLCSSKSEFESRNPEFKDFLNRFNGDEWTVADLRAGRNKDGFAWGKFGANQFTERHPTELVWVIKNKKKGFLSRIFGK</sequence>
<dbReference type="Proteomes" id="UP001497602">
    <property type="component" value="Unassembled WGS sequence"/>
</dbReference>
<name>A0ABP1FAE9_9FLAO</name>
<dbReference type="SUPFAM" id="SSF160631">
    <property type="entry name" value="SMI1/KNR4-like"/>
    <property type="match status" value="1"/>
</dbReference>
<protein>
    <recommendedName>
        <fullName evidence="3">SMI1/KNR4 family protein</fullName>
    </recommendedName>
</protein>
<comment type="caution">
    <text evidence="1">The sequence shown here is derived from an EMBL/GenBank/DDBJ whole genome shotgun (WGS) entry which is preliminary data.</text>
</comment>
<organism evidence="1 2">
    <name type="scientific">Tenacibaculum vairaonense</name>
    <dbReference type="NCBI Taxonomy" id="3137860"/>
    <lineage>
        <taxon>Bacteria</taxon>
        <taxon>Pseudomonadati</taxon>
        <taxon>Bacteroidota</taxon>
        <taxon>Flavobacteriia</taxon>
        <taxon>Flavobacteriales</taxon>
        <taxon>Flavobacteriaceae</taxon>
        <taxon>Tenacibaculum</taxon>
    </lineage>
</organism>
<reference evidence="1 2" key="1">
    <citation type="submission" date="2024-05" db="EMBL/GenBank/DDBJ databases">
        <authorList>
            <person name="Duchaud E."/>
        </authorList>
    </citation>
    <scope>NUCLEOTIDE SEQUENCE [LARGE SCALE GENOMIC DNA]</scope>
    <source>
        <strain evidence="1">Ena-SAMPLE-TAB-13-05-2024-13:56:06:370-140305</strain>
    </source>
</reference>
<accession>A0ABP1FAE9</accession>
<keyword evidence="2" id="KW-1185">Reference proteome</keyword>
<dbReference type="InterPro" id="IPR037883">
    <property type="entry name" value="Knr4/Smi1-like_sf"/>
</dbReference>
<gene>
    <name evidence="1" type="ORF">T190115A13A_20036</name>
</gene>
<proteinExistence type="predicted"/>